<comment type="catalytic activity">
    <reaction evidence="20">
        <text>Cu(+)(in) + ATP + H2O = Cu(+)(out) + ADP + phosphate + H(+)</text>
        <dbReference type="Rhea" id="RHEA:25792"/>
        <dbReference type="ChEBI" id="CHEBI:15377"/>
        <dbReference type="ChEBI" id="CHEBI:15378"/>
        <dbReference type="ChEBI" id="CHEBI:30616"/>
        <dbReference type="ChEBI" id="CHEBI:43474"/>
        <dbReference type="ChEBI" id="CHEBI:49552"/>
        <dbReference type="ChEBI" id="CHEBI:456216"/>
        <dbReference type="EC" id="7.2.2.8"/>
    </reaction>
</comment>
<dbReference type="NCBIfam" id="TIGR01525">
    <property type="entry name" value="ATPase-IB_hvy"/>
    <property type="match status" value="1"/>
</dbReference>
<evidence type="ECO:0000256" key="6">
    <source>
        <dbReference type="ARBA" id="ARBA00022692"/>
    </source>
</evidence>
<feature type="transmembrane region" description="Helical" evidence="21">
    <location>
        <begin position="805"/>
        <end position="825"/>
    </location>
</feature>
<dbReference type="SUPFAM" id="SSF55008">
    <property type="entry name" value="HMA, heavy metal-associated domain"/>
    <property type="match status" value="2"/>
</dbReference>
<evidence type="ECO:0000256" key="4">
    <source>
        <dbReference type="ARBA" id="ARBA00015102"/>
    </source>
</evidence>
<proteinExistence type="inferred from homology"/>
<dbReference type="InterPro" id="IPR006122">
    <property type="entry name" value="HMA_Cu_ion-bd"/>
</dbReference>
<dbReference type="NCBIfam" id="TIGR01511">
    <property type="entry name" value="ATPase-IB1_Cu"/>
    <property type="match status" value="1"/>
</dbReference>
<evidence type="ECO:0000256" key="14">
    <source>
        <dbReference type="ARBA" id="ARBA00022989"/>
    </source>
</evidence>
<keyword evidence="17 21" id="KW-0472">Membrane</keyword>
<dbReference type="EC" id="7.2.2.8" evidence="3"/>
<keyword evidence="24" id="KW-1185">Reference proteome</keyword>
<dbReference type="InterPro" id="IPR006121">
    <property type="entry name" value="HMA_dom"/>
</dbReference>
<dbReference type="Gene3D" id="3.40.1110.10">
    <property type="entry name" value="Calcium-transporting ATPase, cytoplasmic domain N"/>
    <property type="match status" value="1"/>
</dbReference>
<keyword evidence="5" id="KW-0813">Transport</keyword>
<dbReference type="PRINTS" id="PR00942">
    <property type="entry name" value="CUATPASEI"/>
</dbReference>
<keyword evidence="13" id="KW-1278">Translocase</keyword>
<dbReference type="Pfam" id="PF00702">
    <property type="entry name" value="Hydrolase"/>
    <property type="match status" value="1"/>
</dbReference>
<dbReference type="NCBIfam" id="TIGR01494">
    <property type="entry name" value="ATPase_P-type"/>
    <property type="match status" value="1"/>
</dbReference>
<dbReference type="InterPro" id="IPR036163">
    <property type="entry name" value="HMA_dom_sf"/>
</dbReference>
<feature type="transmembrane region" description="Helical" evidence="21">
    <location>
        <begin position="462"/>
        <end position="482"/>
    </location>
</feature>
<evidence type="ECO:0000256" key="20">
    <source>
        <dbReference type="ARBA" id="ARBA00049289"/>
    </source>
</evidence>
<dbReference type="PROSITE" id="PS50846">
    <property type="entry name" value="HMA_2"/>
    <property type="match status" value="2"/>
</dbReference>
<evidence type="ECO:0000256" key="5">
    <source>
        <dbReference type="ARBA" id="ARBA00022448"/>
    </source>
</evidence>
<reference evidence="23 24" key="1">
    <citation type="submission" date="2022-08" db="EMBL/GenBank/DDBJ databases">
        <title>Aerococcaceae sp. nov isolated from spoiled eye mask.</title>
        <authorList>
            <person name="Zhou G."/>
            <person name="Xie X.-B."/>
            <person name="Shi Q.-S."/>
            <person name="Wang Y.-S."/>
            <person name="Wen X."/>
            <person name="Peng H."/>
            <person name="Yang X.-J."/>
            <person name="Tao H.-B."/>
            <person name="Huang X.-M."/>
        </authorList>
    </citation>
    <scope>NUCLEOTIDE SEQUENCE [LARGE SCALE GENOMIC DNA]</scope>
    <source>
        <strain evidence="24">DM20194951</strain>
    </source>
</reference>
<feature type="transmembrane region" description="Helical" evidence="21">
    <location>
        <begin position="436"/>
        <end position="456"/>
    </location>
</feature>
<dbReference type="InterPro" id="IPR044492">
    <property type="entry name" value="P_typ_ATPase_HD_dom"/>
</dbReference>
<dbReference type="PANTHER" id="PTHR43520:SF8">
    <property type="entry name" value="P-TYPE CU(+) TRANSPORTER"/>
    <property type="match status" value="1"/>
</dbReference>
<accession>A0ABY5P304</accession>
<dbReference type="SFLD" id="SFLDF00027">
    <property type="entry name" value="p-type_atpase"/>
    <property type="match status" value="1"/>
</dbReference>
<dbReference type="PROSITE" id="PS01047">
    <property type="entry name" value="HMA_1"/>
    <property type="match status" value="2"/>
</dbReference>
<dbReference type="SFLD" id="SFLDG00002">
    <property type="entry name" value="C1.7:_P-type_atpase_like"/>
    <property type="match status" value="1"/>
</dbReference>
<sequence length="830" mass="89102">MKQTFKVEGMTCASCAQTVEKALGKAEGVKEAVVNLTTEEATLTYNDQALSFDQVQSIVQSSGYDLVKEDSSSWVPLTNASMVQTYAIDGMTCASCAQTVEQAVNRLSEVKQAAVNLATEQMQVVWDSSDVIDPDLIQNTVDQAGYEAALVLSANDRYEQSQAKKEAKLKEEKTRLMWMAVFTIPLFILTMGPMLGMPLPSIIDMHHNFVNNALLQLALTIPVIWLARGIFVRGFKTLLNGHPNMDTLVAIGTSAAFIQGLVMTFLMATGRVVPEGHPDLYFESAAVILTLITLGNYMEELAKGKTSAAIKNLMDLTPDEARRVNADGSVEMVPVELIQLGDLIQVRPGESLPVDGEIVTGQSSIDESMLTGESMPVEKNVGDNVTGASINKTGSFTYKATKIGQDTLLAQIVQMVQDAQGSKAPIAKLADVISSYFVPIVIILAILSGLMWYFIIGESLPFALNIFISVLIIACPCALGLATPTAIMVGTGNAAQKGILFKSGVALENTHHADAILLDKTGTITQGQPTVNDFVVVDGLDEIEALRLVASAESVSEHPLGEAIVNYATNEKQLSLLAVDSFDSITGQGIVAVIGDKTVKVGNQKLMQGVNHFDQTATQQAEAFAQAAKTPMYFAIDDNYAGIVTVSDPIKETSFSAVQQLKAMGLEVIMITGDNRFTAEKIAEQAGIDRVFSEVMPEDKADMVIKLQNEGKHVIMVGDGINDAPALAQADIGMAIGSGTDIAMESADTVLMHDNLEDVVTAIDLSNKTIRNIKQNLFWAFAYNVIGIPIAMGLLHLFFNGPLLNPMFAALAMSLSSVSVLMNALRLRNA</sequence>
<evidence type="ECO:0000256" key="19">
    <source>
        <dbReference type="ARBA" id="ARBA00033239"/>
    </source>
</evidence>
<dbReference type="CDD" id="cd00371">
    <property type="entry name" value="HMA"/>
    <property type="match status" value="2"/>
</dbReference>
<feature type="domain" description="HMA" evidence="22">
    <location>
        <begin position="82"/>
        <end position="149"/>
    </location>
</feature>
<dbReference type="InterPro" id="IPR023214">
    <property type="entry name" value="HAD_sf"/>
</dbReference>
<dbReference type="PRINTS" id="PR00943">
    <property type="entry name" value="CUATPASE"/>
</dbReference>
<keyword evidence="7 21" id="KW-0479">Metal-binding</keyword>
<feature type="transmembrane region" description="Helical" evidence="21">
    <location>
        <begin position="209"/>
        <end position="227"/>
    </location>
</feature>
<gene>
    <name evidence="23" type="ORF">NRE15_07765</name>
</gene>
<keyword evidence="9 21" id="KW-0547">Nucleotide-binding</keyword>
<evidence type="ECO:0000256" key="16">
    <source>
        <dbReference type="ARBA" id="ARBA00023065"/>
    </source>
</evidence>
<dbReference type="NCBIfam" id="TIGR00003">
    <property type="entry name" value="copper ion binding protein"/>
    <property type="match status" value="2"/>
</dbReference>
<dbReference type="InterPro" id="IPR036412">
    <property type="entry name" value="HAD-like_sf"/>
</dbReference>
<dbReference type="Gene3D" id="2.70.150.10">
    <property type="entry name" value="Calcium-transporting ATPase, cytoplasmic transduction domain A"/>
    <property type="match status" value="1"/>
</dbReference>
<comment type="similarity">
    <text evidence="2 21">Belongs to the cation transport ATPase (P-type) (TC 3.A.3) family. Type IB subfamily.</text>
</comment>
<feature type="transmembrane region" description="Helical" evidence="21">
    <location>
        <begin position="777"/>
        <end position="799"/>
    </location>
</feature>
<dbReference type="SFLD" id="SFLDS00003">
    <property type="entry name" value="Haloacid_Dehalogenase"/>
    <property type="match status" value="1"/>
</dbReference>
<dbReference type="CDD" id="cd02094">
    <property type="entry name" value="P-type_ATPase_Cu-like"/>
    <property type="match status" value="1"/>
</dbReference>
<dbReference type="Pfam" id="PF00122">
    <property type="entry name" value="E1-E2_ATPase"/>
    <property type="match status" value="1"/>
</dbReference>
<evidence type="ECO:0000256" key="11">
    <source>
        <dbReference type="ARBA" id="ARBA00022840"/>
    </source>
</evidence>
<dbReference type="InterPro" id="IPR008250">
    <property type="entry name" value="ATPase_P-typ_transduc_dom_A_sf"/>
</dbReference>
<comment type="subcellular location">
    <subcellularLocation>
        <location evidence="21">Cell membrane</location>
    </subcellularLocation>
    <subcellularLocation>
        <location evidence="1">Endomembrane system</location>
        <topology evidence="1">Multi-pass membrane protein</topology>
    </subcellularLocation>
</comment>
<keyword evidence="6 21" id="KW-0812">Transmembrane</keyword>
<evidence type="ECO:0000256" key="12">
    <source>
        <dbReference type="ARBA" id="ARBA00022842"/>
    </source>
</evidence>
<keyword evidence="8" id="KW-0677">Repeat</keyword>
<dbReference type="InterPro" id="IPR059000">
    <property type="entry name" value="ATPase_P-type_domA"/>
</dbReference>
<keyword evidence="21" id="KW-1003">Cell membrane</keyword>
<keyword evidence="12" id="KW-0460">Magnesium</keyword>
<evidence type="ECO:0000313" key="24">
    <source>
        <dbReference type="Proteomes" id="UP001315967"/>
    </source>
</evidence>
<protein>
    <recommendedName>
        <fullName evidence="4">Copper-exporting P-type ATPase</fullName>
        <ecNumber evidence="3">7.2.2.8</ecNumber>
    </recommendedName>
    <alternativeName>
        <fullName evidence="18">Copper-exporting P-type ATPase A</fullName>
    </alternativeName>
    <alternativeName>
        <fullName evidence="19">Cu(+)-exporting ATPase</fullName>
    </alternativeName>
</protein>
<evidence type="ECO:0000313" key="23">
    <source>
        <dbReference type="EMBL" id="UUX32818.1"/>
    </source>
</evidence>
<dbReference type="SUPFAM" id="SSF81653">
    <property type="entry name" value="Calcium ATPase, transduction domain A"/>
    <property type="match status" value="1"/>
</dbReference>
<dbReference type="SUPFAM" id="SSF81665">
    <property type="entry name" value="Calcium ATPase, transmembrane domain M"/>
    <property type="match status" value="1"/>
</dbReference>
<keyword evidence="14 21" id="KW-1133">Transmembrane helix</keyword>
<dbReference type="SUPFAM" id="SSF56784">
    <property type="entry name" value="HAD-like"/>
    <property type="match status" value="1"/>
</dbReference>
<evidence type="ECO:0000256" key="17">
    <source>
        <dbReference type="ARBA" id="ARBA00023136"/>
    </source>
</evidence>
<evidence type="ECO:0000256" key="13">
    <source>
        <dbReference type="ARBA" id="ARBA00022967"/>
    </source>
</evidence>
<feature type="domain" description="HMA" evidence="22">
    <location>
        <begin position="1"/>
        <end position="67"/>
    </location>
</feature>
<dbReference type="Pfam" id="PF00403">
    <property type="entry name" value="HMA"/>
    <property type="match status" value="2"/>
</dbReference>
<evidence type="ECO:0000256" key="9">
    <source>
        <dbReference type="ARBA" id="ARBA00022741"/>
    </source>
</evidence>
<feature type="transmembrane region" description="Helical" evidence="21">
    <location>
        <begin position="176"/>
        <end position="197"/>
    </location>
</feature>
<dbReference type="PROSITE" id="PS00154">
    <property type="entry name" value="ATPASE_E1_E2"/>
    <property type="match status" value="1"/>
</dbReference>
<dbReference type="InterPro" id="IPR017969">
    <property type="entry name" value="Heavy-metal-associated_CS"/>
</dbReference>
<feature type="transmembrane region" description="Helical" evidence="21">
    <location>
        <begin position="280"/>
        <end position="298"/>
    </location>
</feature>
<evidence type="ECO:0000256" key="2">
    <source>
        <dbReference type="ARBA" id="ARBA00006024"/>
    </source>
</evidence>
<dbReference type="PANTHER" id="PTHR43520">
    <property type="entry name" value="ATP7, ISOFORM B"/>
    <property type="match status" value="1"/>
</dbReference>
<dbReference type="Gene3D" id="3.40.50.1000">
    <property type="entry name" value="HAD superfamily/HAD-like"/>
    <property type="match status" value="1"/>
</dbReference>
<dbReference type="Gene3D" id="3.30.70.100">
    <property type="match status" value="2"/>
</dbReference>
<keyword evidence="10" id="KW-0187">Copper transport</keyword>
<feature type="transmembrane region" description="Helical" evidence="21">
    <location>
        <begin position="248"/>
        <end position="268"/>
    </location>
</feature>
<dbReference type="InterPro" id="IPR027256">
    <property type="entry name" value="P-typ_ATPase_IB"/>
</dbReference>
<evidence type="ECO:0000256" key="1">
    <source>
        <dbReference type="ARBA" id="ARBA00004127"/>
    </source>
</evidence>
<evidence type="ECO:0000256" key="21">
    <source>
        <dbReference type="RuleBase" id="RU362081"/>
    </source>
</evidence>
<dbReference type="EMBL" id="CP102453">
    <property type="protein sequence ID" value="UUX32818.1"/>
    <property type="molecule type" value="Genomic_DNA"/>
</dbReference>
<evidence type="ECO:0000259" key="22">
    <source>
        <dbReference type="PROSITE" id="PS50846"/>
    </source>
</evidence>
<evidence type="ECO:0000256" key="10">
    <source>
        <dbReference type="ARBA" id="ARBA00022796"/>
    </source>
</evidence>
<evidence type="ECO:0000256" key="8">
    <source>
        <dbReference type="ARBA" id="ARBA00022737"/>
    </source>
</evidence>
<evidence type="ECO:0000256" key="15">
    <source>
        <dbReference type="ARBA" id="ARBA00023008"/>
    </source>
</evidence>
<dbReference type="Proteomes" id="UP001315967">
    <property type="component" value="Chromosome"/>
</dbReference>
<organism evidence="23 24">
    <name type="scientific">Fundicoccus culcitae</name>
    <dbReference type="NCBI Taxonomy" id="2969821"/>
    <lineage>
        <taxon>Bacteria</taxon>
        <taxon>Bacillati</taxon>
        <taxon>Bacillota</taxon>
        <taxon>Bacilli</taxon>
        <taxon>Lactobacillales</taxon>
        <taxon>Aerococcaceae</taxon>
        <taxon>Fundicoccus</taxon>
    </lineage>
</organism>
<keyword evidence="16" id="KW-0406">Ion transport</keyword>
<name>A0ABY5P304_9LACT</name>
<dbReference type="InterPro" id="IPR001757">
    <property type="entry name" value="P_typ_ATPase"/>
</dbReference>
<dbReference type="InterPro" id="IPR023299">
    <property type="entry name" value="ATPase_P-typ_cyto_dom_N"/>
</dbReference>
<evidence type="ECO:0000256" key="7">
    <source>
        <dbReference type="ARBA" id="ARBA00022723"/>
    </source>
</evidence>
<dbReference type="RefSeq" id="WP_313792319.1">
    <property type="nucleotide sequence ID" value="NZ_CP102453.1"/>
</dbReference>
<evidence type="ECO:0000256" key="3">
    <source>
        <dbReference type="ARBA" id="ARBA00012517"/>
    </source>
</evidence>
<keyword evidence="15" id="KW-0186">Copper</keyword>
<keyword evidence="11 21" id="KW-0067">ATP-binding</keyword>
<dbReference type="InterPro" id="IPR023298">
    <property type="entry name" value="ATPase_P-typ_TM_dom_sf"/>
</dbReference>
<dbReference type="InterPro" id="IPR018303">
    <property type="entry name" value="ATPase_P-typ_P_site"/>
</dbReference>
<evidence type="ECO:0000256" key="18">
    <source>
        <dbReference type="ARBA" id="ARBA00029719"/>
    </source>
</evidence>
<dbReference type="PRINTS" id="PR00119">
    <property type="entry name" value="CATATPASE"/>
</dbReference>